<dbReference type="InterPro" id="IPR054612">
    <property type="entry name" value="Phage_capsid-like_C"/>
</dbReference>
<evidence type="ECO:0000313" key="3">
    <source>
        <dbReference type="Proteomes" id="UP000315842"/>
    </source>
</evidence>
<dbReference type="RefSeq" id="WP_166772142.1">
    <property type="nucleotide sequence ID" value="NZ_BJLP01000003.1"/>
</dbReference>
<reference evidence="2 3" key="1">
    <citation type="submission" date="2019-06" db="EMBL/GenBank/DDBJ databases">
        <title>Whole genome shotgun sequence of Cellulomonas uda NBRC 3747.</title>
        <authorList>
            <person name="Hosoyama A."/>
            <person name="Uohara A."/>
            <person name="Ohji S."/>
            <person name="Ichikawa N."/>
        </authorList>
    </citation>
    <scope>NUCLEOTIDE SEQUENCE [LARGE SCALE GENOMIC DNA]</scope>
    <source>
        <strain evidence="2 3">NBRC 3747</strain>
    </source>
</reference>
<dbReference type="AlphaFoldDB" id="A0A4Y3K909"/>
<sequence length="96" mass="10491">MREDGATGGFLMNSAAADTVFGPGIRRVPSLAVPAGTALLADWSQVRLRVREDAQTLAFHQSGELFKYNLVQLRTEGRYGIEIRRPQAFAVVDLTA</sequence>
<dbReference type="Gene3D" id="3.30.2320.10">
    <property type="entry name" value="hypothetical protein PF0899 domain"/>
    <property type="match status" value="1"/>
</dbReference>
<dbReference type="Proteomes" id="UP000315842">
    <property type="component" value="Unassembled WGS sequence"/>
</dbReference>
<dbReference type="EMBL" id="BJLP01000003">
    <property type="protein sequence ID" value="GEA79864.1"/>
    <property type="molecule type" value="Genomic_DNA"/>
</dbReference>
<keyword evidence="3" id="KW-1185">Reference proteome</keyword>
<dbReference type="Pfam" id="PF05065">
    <property type="entry name" value="Phage_capsid"/>
    <property type="match status" value="1"/>
</dbReference>
<evidence type="ECO:0000313" key="2">
    <source>
        <dbReference type="EMBL" id="GEA79864.1"/>
    </source>
</evidence>
<gene>
    <name evidence="2" type="ORF">CUD01_03080</name>
</gene>
<name>A0A4Y3K909_CELUD</name>
<dbReference type="Gene3D" id="3.30.2400.10">
    <property type="entry name" value="Major capsid protein gp5"/>
    <property type="match status" value="1"/>
</dbReference>
<proteinExistence type="predicted"/>
<feature type="domain" description="Phage capsid-like C-terminal" evidence="1">
    <location>
        <begin position="18"/>
        <end position="93"/>
    </location>
</feature>
<dbReference type="SUPFAM" id="SSF56563">
    <property type="entry name" value="Major capsid protein gp5"/>
    <property type="match status" value="1"/>
</dbReference>
<accession>A0A4Y3K909</accession>
<protein>
    <recommendedName>
        <fullName evidence="1">Phage capsid-like C-terminal domain-containing protein</fullName>
    </recommendedName>
</protein>
<organism evidence="2 3">
    <name type="scientific">Cellulomonas uda</name>
    <dbReference type="NCBI Taxonomy" id="1714"/>
    <lineage>
        <taxon>Bacteria</taxon>
        <taxon>Bacillati</taxon>
        <taxon>Actinomycetota</taxon>
        <taxon>Actinomycetes</taxon>
        <taxon>Micrococcales</taxon>
        <taxon>Cellulomonadaceae</taxon>
        <taxon>Cellulomonas</taxon>
    </lineage>
</organism>
<comment type="caution">
    <text evidence="2">The sequence shown here is derived from an EMBL/GenBank/DDBJ whole genome shotgun (WGS) entry which is preliminary data.</text>
</comment>
<evidence type="ECO:0000259" key="1">
    <source>
        <dbReference type="Pfam" id="PF05065"/>
    </source>
</evidence>